<dbReference type="InterPro" id="IPR001054">
    <property type="entry name" value="A/G_cyclase"/>
</dbReference>
<dbReference type="Pfam" id="PF00211">
    <property type="entry name" value="Guanylate_cyc"/>
    <property type="match status" value="1"/>
</dbReference>
<dbReference type="SUPFAM" id="SSF52540">
    <property type="entry name" value="P-loop containing nucleoside triphosphate hydrolases"/>
    <property type="match status" value="1"/>
</dbReference>
<evidence type="ECO:0000256" key="1">
    <source>
        <dbReference type="ARBA" id="ARBA00022741"/>
    </source>
</evidence>
<dbReference type="SMART" id="SM00044">
    <property type="entry name" value="CYCc"/>
    <property type="match status" value="1"/>
</dbReference>
<dbReference type="InterPro" id="IPR027417">
    <property type="entry name" value="P-loop_NTPase"/>
</dbReference>
<reference evidence="5" key="1">
    <citation type="journal article" date="2019" name="Int. J. Syst. Evol. Microbiol.">
        <title>The Global Catalogue of Microorganisms (GCM) 10K type strain sequencing project: providing services to taxonomists for standard genome sequencing and annotation.</title>
        <authorList>
            <consortium name="The Broad Institute Genomics Platform"/>
            <consortium name="The Broad Institute Genome Sequencing Center for Infectious Disease"/>
            <person name="Wu L."/>
            <person name="Ma J."/>
        </authorList>
    </citation>
    <scope>NUCLEOTIDE SEQUENCE [LARGE SCALE GENOMIC DNA]</scope>
    <source>
        <strain evidence="5">JCM 9458</strain>
    </source>
</reference>
<gene>
    <name evidence="4" type="ORF">GCM10020369_27470</name>
</gene>
<dbReference type="SUPFAM" id="SSF55073">
    <property type="entry name" value="Nucleotide cyclase"/>
    <property type="match status" value="1"/>
</dbReference>
<dbReference type="PANTHER" id="PTHR16305:SF28">
    <property type="entry name" value="GUANYLATE CYCLASE DOMAIN-CONTAINING PROTEIN"/>
    <property type="match status" value="1"/>
</dbReference>
<keyword evidence="2" id="KW-0067">ATP-binding</keyword>
<protein>
    <submittedName>
        <fullName evidence="4">Adenylate/guanylate cyclase domain-containing protein</fullName>
    </submittedName>
</protein>
<dbReference type="SUPFAM" id="SSF48452">
    <property type="entry name" value="TPR-like"/>
    <property type="match status" value="3"/>
</dbReference>
<dbReference type="Pfam" id="PF13191">
    <property type="entry name" value="AAA_16"/>
    <property type="match status" value="1"/>
</dbReference>
<keyword evidence="1" id="KW-0547">Nucleotide-binding</keyword>
<dbReference type="InterPro" id="IPR011990">
    <property type="entry name" value="TPR-like_helical_dom_sf"/>
</dbReference>
<evidence type="ECO:0000313" key="5">
    <source>
        <dbReference type="Proteomes" id="UP001501676"/>
    </source>
</evidence>
<dbReference type="InterPro" id="IPR019734">
    <property type="entry name" value="TPR_rpt"/>
</dbReference>
<dbReference type="InterPro" id="IPR029787">
    <property type="entry name" value="Nucleotide_cyclase"/>
</dbReference>
<dbReference type="Pfam" id="PF13424">
    <property type="entry name" value="TPR_12"/>
    <property type="match status" value="1"/>
</dbReference>
<dbReference type="InterPro" id="IPR041664">
    <property type="entry name" value="AAA_16"/>
</dbReference>
<feature type="domain" description="Guanylate cyclase" evidence="3">
    <location>
        <begin position="51"/>
        <end position="179"/>
    </location>
</feature>
<organism evidence="4 5">
    <name type="scientific">Cryptosporangium minutisporangium</name>
    <dbReference type="NCBI Taxonomy" id="113569"/>
    <lineage>
        <taxon>Bacteria</taxon>
        <taxon>Bacillati</taxon>
        <taxon>Actinomycetota</taxon>
        <taxon>Actinomycetes</taxon>
        <taxon>Cryptosporangiales</taxon>
        <taxon>Cryptosporangiaceae</taxon>
        <taxon>Cryptosporangium</taxon>
    </lineage>
</organism>
<evidence type="ECO:0000259" key="3">
    <source>
        <dbReference type="PROSITE" id="PS50125"/>
    </source>
</evidence>
<dbReference type="CDD" id="cd07302">
    <property type="entry name" value="CHD"/>
    <property type="match status" value="1"/>
</dbReference>
<dbReference type="Gene3D" id="1.25.40.10">
    <property type="entry name" value="Tetratricopeptide repeat domain"/>
    <property type="match status" value="3"/>
</dbReference>
<dbReference type="EMBL" id="BAAAYN010000017">
    <property type="protein sequence ID" value="GAA3386926.1"/>
    <property type="molecule type" value="Genomic_DNA"/>
</dbReference>
<sequence length="1179" mass="124387">MGTAAFDRVPTMTCPVCGTVAVPGARYCHHCGARLPDVEPTGFATERRVVTVLFGDLTDFTAWSEDLDPERVGRLTDRVLAACARTVTAFGGHVDKLTGDGIMAVFGAPVAHEDDPERAVRSALAMQRAVKRVIEDELGGGRRLGLRVGVNTGEVVAGVQAALSYTVIGDTVNTAARLSDAAGMGAVYAGARTQRATRDRAAWRRLPPLRLKGKRQPVEAYELLGLRDAPGIRPGLGDEAPFVGREVETGRLVGRFAEVVDEGEPRVVVVTAEAGAGKTRLGAELARMVGDSFGARALSTRCPAFGETGRLAPLADLVRQACGVEPDDAADRIAERIRRVATDLPDPGLGPGGVEVLFDLVGVESDVDALSGVPGISTAAGRRERMPSVLAALLTGLATTEPLLVEVDDVHHASADTLDAIGALVDRLDGAVLVLLLGRPELVRTHGLLTRLPAAEPLPLPPLTGAAVSRLLRSYLGGPLDRADETRLLATAQGNPFYLAELVSLLVEQGRLTGGANGWRLAPGGFAGRLLSSDLAAVLTARIDALPQYPRTVLRDAAVVGDRVPAGALEELRGSRRSLASATSDLDRALADLISRRMLRRTASGGYGFVTALMREAAYSGIGHADLAARHARIARWADAEPVRGLSEVERDEFVARHAERALRLADEMSLPPQHQARQVAGIGVTALHRLAERTIALGEPGRALGLLDRAIALLPERGQGAVGADDLRLLRARALLASGRTDEARELAAAVAVGDGPVAVAALLVKGEALRAGGETRAAVAAWSSALRRSRAADLPHCESEALRRLGMLDYLGGRLPMAERRFTAAYRVASASNDGPGTAWALQHLAWSATTRGDFGRADRVLEEARAVFARLDDPAGRSWVRGTTAFVRLLEGRLHEARRLAEKFVPYAERVADGWAVAALRIVDAFAAAELGDLTHATDQADLAHAAFVAGHDPWGASLALTVRGVIARGLDRLDEAVDLLSEALEIGAQIRHPLTAGIALTVRGYCRLSAGELAAAEADAVRTLELIAPLEVDPSTRVGPLVLQAQARRLSGDRDGAIKLLAEVVNDASGPSLLFPRRQALAHYAGVLLEAGKAEESLEWARRASRVPAEDIRSRIVSRRALAVSLAATGALPEALAAADEAVALAYGTEQASERAASDTVRDRVALAHALARPS</sequence>
<comment type="caution">
    <text evidence="4">The sequence shown here is derived from an EMBL/GenBank/DDBJ whole genome shotgun (WGS) entry which is preliminary data.</text>
</comment>
<dbReference type="Proteomes" id="UP001501676">
    <property type="component" value="Unassembled WGS sequence"/>
</dbReference>
<dbReference type="PROSITE" id="PS50125">
    <property type="entry name" value="GUANYLATE_CYCLASE_2"/>
    <property type="match status" value="1"/>
</dbReference>
<name>A0ABP6SXP3_9ACTN</name>
<evidence type="ECO:0000256" key="2">
    <source>
        <dbReference type="ARBA" id="ARBA00022840"/>
    </source>
</evidence>
<dbReference type="SMART" id="SM00028">
    <property type="entry name" value="TPR"/>
    <property type="match status" value="7"/>
</dbReference>
<accession>A0ABP6SXP3</accession>
<dbReference type="Gene3D" id="3.30.70.1230">
    <property type="entry name" value="Nucleotide cyclase"/>
    <property type="match status" value="1"/>
</dbReference>
<keyword evidence="5" id="KW-1185">Reference proteome</keyword>
<dbReference type="PANTHER" id="PTHR16305">
    <property type="entry name" value="TESTICULAR SOLUBLE ADENYLYL CYCLASE"/>
    <property type="match status" value="1"/>
</dbReference>
<proteinExistence type="predicted"/>
<evidence type="ECO:0000313" key="4">
    <source>
        <dbReference type="EMBL" id="GAA3386926.1"/>
    </source>
</evidence>